<evidence type="ECO:0000313" key="1">
    <source>
        <dbReference type="EMBL" id="UQN29451.1"/>
    </source>
</evidence>
<keyword evidence="2" id="KW-1185">Reference proteome</keyword>
<sequence length="120" mass="12890">MTRPRVPRDVAELVRWRDRDQCQRCGVYTAGGSIHHRQGRGGDSPHSPANLVLLCGSGTTGCHGWVHAHPAAAYAAGLMVRRLGILTPAEVPITTPRGEVYLLPDGSTSLTTHPMKETTA</sequence>
<dbReference type="EMBL" id="CP097218">
    <property type="protein sequence ID" value="UQN29451.1"/>
    <property type="molecule type" value="Genomic_DNA"/>
</dbReference>
<protein>
    <recommendedName>
        <fullName evidence="3">HNH endonuclease</fullName>
    </recommendedName>
</protein>
<name>A0ABY4N4F5_9MICO</name>
<dbReference type="RefSeq" id="WP_249478648.1">
    <property type="nucleotide sequence ID" value="NZ_CP097218.1"/>
</dbReference>
<accession>A0ABY4N4F5</accession>
<evidence type="ECO:0000313" key="2">
    <source>
        <dbReference type="Proteomes" id="UP001055868"/>
    </source>
</evidence>
<reference evidence="1" key="1">
    <citation type="submission" date="2022-05" db="EMBL/GenBank/DDBJ databases">
        <title>Genomic analysis of Brachybacterium sp. CBA3104.</title>
        <authorList>
            <person name="Roh S.W."/>
            <person name="Kim Y.B."/>
            <person name="Kim Y."/>
        </authorList>
    </citation>
    <scope>NUCLEOTIDE SEQUENCE</scope>
    <source>
        <strain evidence="1">CBA3104</strain>
    </source>
</reference>
<proteinExistence type="predicted"/>
<organism evidence="1 2">
    <name type="scientific">Brachybacterium kimchii</name>
    <dbReference type="NCBI Taxonomy" id="2942909"/>
    <lineage>
        <taxon>Bacteria</taxon>
        <taxon>Bacillati</taxon>
        <taxon>Actinomycetota</taxon>
        <taxon>Actinomycetes</taxon>
        <taxon>Micrococcales</taxon>
        <taxon>Dermabacteraceae</taxon>
        <taxon>Brachybacterium</taxon>
    </lineage>
</organism>
<evidence type="ECO:0008006" key="3">
    <source>
        <dbReference type="Google" id="ProtNLM"/>
    </source>
</evidence>
<gene>
    <name evidence="1" type="ORF">M4486_17730</name>
</gene>
<dbReference type="Proteomes" id="UP001055868">
    <property type="component" value="Chromosome"/>
</dbReference>